<evidence type="ECO:0008006" key="3">
    <source>
        <dbReference type="Google" id="ProtNLM"/>
    </source>
</evidence>
<dbReference type="EMBL" id="JAAIYO010000005">
    <property type="protein sequence ID" value="MBE4750333.1"/>
    <property type="molecule type" value="Genomic_DNA"/>
</dbReference>
<reference evidence="1 2" key="1">
    <citation type="submission" date="2020-02" db="EMBL/GenBank/DDBJ databases">
        <authorList>
            <person name="Babadi Z.K."/>
            <person name="Risdian C."/>
            <person name="Ebrahimipour G.H."/>
            <person name="Wink J."/>
        </authorList>
    </citation>
    <scope>NUCLEOTIDE SEQUENCE [LARGE SCALE GENOMIC DNA]</scope>
    <source>
        <strain evidence="1 2">ZKHCc1 1396</strain>
    </source>
</reference>
<keyword evidence="2" id="KW-1185">Reference proteome</keyword>
<gene>
    <name evidence="1" type="ORF">G4177_19385</name>
</gene>
<name>A0ABR9PQX5_9BACT</name>
<evidence type="ECO:0000313" key="1">
    <source>
        <dbReference type="EMBL" id="MBE4750333.1"/>
    </source>
</evidence>
<accession>A0ABR9PQX5</accession>
<comment type="caution">
    <text evidence="1">The sequence shown here is derived from an EMBL/GenBank/DDBJ whole genome shotgun (WGS) entry which is preliminary data.</text>
</comment>
<sequence length="203" mass="22918">MPGFGPFHSFSEALQAACPFILSKPNAVAGHLRDRDPRLAFRASTEYCAWLYYTPDHLYEMSMLTDQSAPDDLVSGKRSCILPAVVADARYAPGELKYIFALHNHPFGGPPSPGDLRFTDEMARMHAWAIETRDSKVLLSIIAFFSMSGDAENPTCDGFYQYVPATRDMLKWARADKGWTRETLGTVTWINTTTYRLDKKPRR</sequence>
<proteinExistence type="predicted"/>
<protein>
    <recommendedName>
        <fullName evidence="3">JAB domain-containing protein</fullName>
    </recommendedName>
</protein>
<organism evidence="1 2">
    <name type="scientific">Corallococcus soli</name>
    <dbReference type="NCBI Taxonomy" id="2710757"/>
    <lineage>
        <taxon>Bacteria</taxon>
        <taxon>Pseudomonadati</taxon>
        <taxon>Myxococcota</taxon>
        <taxon>Myxococcia</taxon>
        <taxon>Myxococcales</taxon>
        <taxon>Cystobacterineae</taxon>
        <taxon>Myxococcaceae</taxon>
        <taxon>Corallococcus</taxon>
    </lineage>
</organism>
<evidence type="ECO:0000313" key="2">
    <source>
        <dbReference type="Proteomes" id="UP001516472"/>
    </source>
</evidence>
<dbReference type="Proteomes" id="UP001516472">
    <property type="component" value="Unassembled WGS sequence"/>
</dbReference>